<organism evidence="1 2">
    <name type="scientific">Portunus trituberculatus</name>
    <name type="common">Swimming crab</name>
    <name type="synonym">Neptunus trituberculatus</name>
    <dbReference type="NCBI Taxonomy" id="210409"/>
    <lineage>
        <taxon>Eukaryota</taxon>
        <taxon>Metazoa</taxon>
        <taxon>Ecdysozoa</taxon>
        <taxon>Arthropoda</taxon>
        <taxon>Crustacea</taxon>
        <taxon>Multicrustacea</taxon>
        <taxon>Malacostraca</taxon>
        <taxon>Eumalacostraca</taxon>
        <taxon>Eucarida</taxon>
        <taxon>Decapoda</taxon>
        <taxon>Pleocyemata</taxon>
        <taxon>Brachyura</taxon>
        <taxon>Eubrachyura</taxon>
        <taxon>Portunoidea</taxon>
        <taxon>Portunidae</taxon>
        <taxon>Portuninae</taxon>
        <taxon>Portunus</taxon>
    </lineage>
</organism>
<gene>
    <name evidence="1" type="ORF">E2C01_056868</name>
</gene>
<sequence length="170" mass="18233">MKSKTASQGEPGLGKARAAHVWCCCRVEARRPHRASHSHLGEHTGFSWTKPLHAAAAHTVTKPAVLPGIPPLRPPQPTSPLRHYTLLSHLDLTRTAPHGTARTATLQCSLNPPAPPVSHGAATLQDLHRHALHSAPPLESRPSQGSSTACLLIQQCGHARYATKIEHLPP</sequence>
<evidence type="ECO:0000313" key="2">
    <source>
        <dbReference type="Proteomes" id="UP000324222"/>
    </source>
</evidence>
<comment type="caution">
    <text evidence="1">The sequence shown here is derived from an EMBL/GenBank/DDBJ whole genome shotgun (WGS) entry which is preliminary data.</text>
</comment>
<dbReference type="Proteomes" id="UP000324222">
    <property type="component" value="Unassembled WGS sequence"/>
</dbReference>
<accession>A0A5B7H0R4</accession>
<reference evidence="1 2" key="1">
    <citation type="submission" date="2019-05" db="EMBL/GenBank/DDBJ databases">
        <title>Another draft genome of Portunus trituberculatus and its Hox gene families provides insights of decapod evolution.</title>
        <authorList>
            <person name="Jeong J.-H."/>
            <person name="Song I."/>
            <person name="Kim S."/>
            <person name="Choi T."/>
            <person name="Kim D."/>
            <person name="Ryu S."/>
            <person name="Kim W."/>
        </authorList>
    </citation>
    <scope>NUCLEOTIDE SEQUENCE [LARGE SCALE GENOMIC DNA]</scope>
    <source>
        <tissue evidence="1">Muscle</tissue>
    </source>
</reference>
<name>A0A5B7H0R4_PORTR</name>
<proteinExistence type="predicted"/>
<dbReference type="AlphaFoldDB" id="A0A5B7H0R4"/>
<dbReference type="EMBL" id="VSRR010020056">
    <property type="protein sequence ID" value="MPC62778.1"/>
    <property type="molecule type" value="Genomic_DNA"/>
</dbReference>
<protein>
    <submittedName>
        <fullName evidence="1">Uncharacterized protein</fullName>
    </submittedName>
</protein>
<evidence type="ECO:0000313" key="1">
    <source>
        <dbReference type="EMBL" id="MPC62778.1"/>
    </source>
</evidence>
<keyword evidence="2" id="KW-1185">Reference proteome</keyword>